<dbReference type="RefSeq" id="XP_015702110.1">
    <property type="nucleotide sequence ID" value="XM_015844904.1"/>
</dbReference>
<dbReference type="InterPro" id="IPR043216">
    <property type="entry name" value="PAP-like"/>
</dbReference>
<keyword evidence="5 7" id="KW-0472">Membrane</keyword>
<feature type="compositionally biased region" description="Polar residues" evidence="6">
    <location>
        <begin position="396"/>
        <end position="414"/>
    </location>
</feature>
<feature type="domain" description="Phosphatidic acid phosphatase type 2/haloperoxidase" evidence="8">
    <location>
        <begin position="128"/>
        <end position="268"/>
    </location>
</feature>
<reference evidence="9 10" key="1">
    <citation type="journal article" date="2011" name="PLoS Genet.">
        <title>Comparative genomic analysis of human fungal pathogens causing paracoccidioidomycosis.</title>
        <authorList>
            <person name="Desjardins C.A."/>
            <person name="Champion M.D."/>
            <person name="Holder J.W."/>
            <person name="Muszewska A."/>
            <person name="Goldberg J."/>
            <person name="Bailao A.M."/>
            <person name="Brigido M.M."/>
            <person name="Ferreira M.E."/>
            <person name="Garcia A.M."/>
            <person name="Grynberg M."/>
            <person name="Gujja S."/>
            <person name="Heiman D.I."/>
            <person name="Henn M.R."/>
            <person name="Kodira C.D."/>
            <person name="Leon-Narvaez H."/>
            <person name="Longo L.V."/>
            <person name="Ma L.J."/>
            <person name="Malavazi I."/>
            <person name="Matsuo A.L."/>
            <person name="Morais F.V."/>
            <person name="Pereira M."/>
            <person name="Rodriguez-Brito S."/>
            <person name="Sakthikumar S."/>
            <person name="Salem-Izacc S.M."/>
            <person name="Sykes S.M."/>
            <person name="Teixeira M.M."/>
            <person name="Vallejo M.C."/>
            <person name="Walter M.E."/>
            <person name="Yandava C."/>
            <person name="Young S."/>
            <person name="Zeng Q."/>
            <person name="Zucker J."/>
            <person name="Felipe M.S."/>
            <person name="Goldman G.H."/>
            <person name="Haas B.J."/>
            <person name="McEwen J.G."/>
            <person name="Nino-Vega G."/>
            <person name="Puccia R."/>
            <person name="San-Blas G."/>
            <person name="Soares C.M."/>
            <person name="Birren B.W."/>
            <person name="Cuomo C.A."/>
        </authorList>
    </citation>
    <scope>NUCLEOTIDE SEQUENCE [LARGE SCALE GENOMIC DNA]</scope>
    <source>
        <strain evidence="10">ATCC MYA-826 / Pb01</strain>
    </source>
</reference>
<proteinExistence type="inferred from homology"/>
<evidence type="ECO:0000256" key="5">
    <source>
        <dbReference type="ARBA" id="ARBA00023136"/>
    </source>
</evidence>
<dbReference type="InterPro" id="IPR000326">
    <property type="entry name" value="PAP2/HPO"/>
</dbReference>
<dbReference type="GO" id="GO:0008195">
    <property type="term" value="F:phosphatidate phosphatase activity"/>
    <property type="evidence" value="ECO:0007669"/>
    <property type="project" value="TreeGrafter"/>
</dbReference>
<feature type="transmembrane region" description="Helical" evidence="7">
    <location>
        <begin position="222"/>
        <end position="244"/>
    </location>
</feature>
<evidence type="ECO:0000259" key="8">
    <source>
        <dbReference type="SMART" id="SM00014"/>
    </source>
</evidence>
<feature type="transmembrane region" description="Helical" evidence="7">
    <location>
        <begin position="250"/>
        <end position="268"/>
    </location>
</feature>
<evidence type="ECO:0000256" key="3">
    <source>
        <dbReference type="ARBA" id="ARBA00022692"/>
    </source>
</evidence>
<dbReference type="OMA" id="NEPWKKG"/>
<dbReference type="SUPFAM" id="SSF48317">
    <property type="entry name" value="Acid phosphatase/Vanadium-dependent haloperoxidase"/>
    <property type="match status" value="1"/>
</dbReference>
<feature type="compositionally biased region" description="Basic and acidic residues" evidence="6">
    <location>
        <begin position="357"/>
        <end position="366"/>
    </location>
</feature>
<comment type="similarity">
    <text evidence="2">Belongs to the PA-phosphatase related phosphoesterase family.</text>
</comment>
<dbReference type="GO" id="GO:0016020">
    <property type="term" value="C:membrane"/>
    <property type="evidence" value="ECO:0007669"/>
    <property type="project" value="UniProtKB-SubCell"/>
</dbReference>
<dbReference type="AlphaFoldDB" id="C1GXY8"/>
<sequence>MASTLPNTLPFSKKPLRTRIIISYIFDYVILVALVAGFYILDHIEPFHQPFSLNNHSLYYPYTVHERISIPLALAISGGIPLVIIFFYTIVIDGLFSHHKPMTLSGKRKLMGPYSLKDRLWECNCGFLGLFLAQASAFVITGALKNAVGKPRPDIIDRCKPENTGSLGRFDMVTFKMCNTSTPYRILQDGYRSFPSASFAGLFYLSLYLAGKLHVLDNRGEVWKTFIVLFPTLGAGLIAVTRIMDARHHPFDVLFGSFLGILCAYVAYRQYFPPLEESWRKGRAYPIRTWGTDPVGPPMAGRNLFDLDGSNDDSVAPLRPTDLECQVRPTDQNNESTHKTPHVRRSSTDQASSSDPYLRRKPDVDRNYSSSRGDSIGVAYEMQPSDGTRSQRSESKNVYQQQTSYQPYLRTQSLAPAHTLPEGESERPVSPTQLY</sequence>
<feature type="region of interest" description="Disordered" evidence="6">
    <location>
        <begin position="301"/>
        <end position="435"/>
    </location>
</feature>
<keyword evidence="10" id="KW-1185">Reference proteome</keyword>
<dbReference type="PANTHER" id="PTHR10165:SF158">
    <property type="entry name" value="PAP2 DOMAIN PROTEIN (AFU_ORTHOLOGUE AFUA_4G08970)"/>
    <property type="match status" value="1"/>
</dbReference>
<comment type="subcellular location">
    <subcellularLocation>
        <location evidence="1">Membrane</location>
        <topology evidence="1">Multi-pass membrane protein</topology>
    </subcellularLocation>
</comment>
<evidence type="ECO:0000313" key="9">
    <source>
        <dbReference type="EMBL" id="EEH41708.2"/>
    </source>
</evidence>
<feature type="transmembrane region" description="Helical" evidence="7">
    <location>
        <begin position="193"/>
        <end position="210"/>
    </location>
</feature>
<dbReference type="EMBL" id="KN293999">
    <property type="protein sequence ID" value="EEH41708.2"/>
    <property type="molecule type" value="Genomic_DNA"/>
</dbReference>
<evidence type="ECO:0000256" key="7">
    <source>
        <dbReference type="SAM" id="Phobius"/>
    </source>
</evidence>
<feature type="transmembrane region" description="Helical" evidence="7">
    <location>
        <begin position="21"/>
        <end position="41"/>
    </location>
</feature>
<dbReference type="KEGG" id="pbl:PAAG_03271"/>
<dbReference type="Proteomes" id="UP000002059">
    <property type="component" value="Partially assembled WGS sequence"/>
</dbReference>
<dbReference type="Gene3D" id="1.20.144.10">
    <property type="entry name" value="Phosphatidic acid phosphatase type 2/haloperoxidase"/>
    <property type="match status" value="1"/>
</dbReference>
<protein>
    <submittedName>
        <fullName evidence="9">PAP2 domain-containing protein</fullName>
    </submittedName>
</protein>
<evidence type="ECO:0000256" key="4">
    <source>
        <dbReference type="ARBA" id="ARBA00022989"/>
    </source>
</evidence>
<dbReference type="SMART" id="SM00014">
    <property type="entry name" value="acidPPc"/>
    <property type="match status" value="1"/>
</dbReference>
<gene>
    <name evidence="9" type="ORF">PAAG_03271</name>
</gene>
<organism evidence="9 10">
    <name type="scientific">Paracoccidioides lutzii (strain ATCC MYA-826 / Pb01)</name>
    <name type="common">Paracoccidioides brasiliensis</name>
    <dbReference type="NCBI Taxonomy" id="502779"/>
    <lineage>
        <taxon>Eukaryota</taxon>
        <taxon>Fungi</taxon>
        <taxon>Dikarya</taxon>
        <taxon>Ascomycota</taxon>
        <taxon>Pezizomycotina</taxon>
        <taxon>Eurotiomycetes</taxon>
        <taxon>Eurotiomycetidae</taxon>
        <taxon>Onygenales</taxon>
        <taxon>Ajellomycetaceae</taxon>
        <taxon>Paracoccidioides</taxon>
    </lineage>
</organism>
<keyword evidence="4 7" id="KW-1133">Transmembrane helix</keyword>
<name>C1GXY8_PARBA</name>
<dbReference type="InterPro" id="IPR036938">
    <property type="entry name" value="PAP2/HPO_sf"/>
</dbReference>
<dbReference type="CDD" id="cd03390">
    <property type="entry name" value="PAP2_containing_1_like"/>
    <property type="match status" value="1"/>
</dbReference>
<dbReference type="GeneID" id="9097895"/>
<feature type="transmembrane region" description="Helical" evidence="7">
    <location>
        <begin position="68"/>
        <end position="98"/>
    </location>
</feature>
<dbReference type="GO" id="GO:0006644">
    <property type="term" value="P:phospholipid metabolic process"/>
    <property type="evidence" value="ECO:0007669"/>
    <property type="project" value="InterPro"/>
</dbReference>
<dbReference type="VEuPathDB" id="FungiDB:PAAG_03271"/>
<evidence type="ECO:0000256" key="1">
    <source>
        <dbReference type="ARBA" id="ARBA00004141"/>
    </source>
</evidence>
<dbReference type="Pfam" id="PF01569">
    <property type="entry name" value="PAP2"/>
    <property type="match status" value="1"/>
</dbReference>
<accession>C1GXY8</accession>
<dbReference type="PANTHER" id="PTHR10165">
    <property type="entry name" value="LIPID PHOSPHATE PHOSPHATASE"/>
    <property type="match status" value="1"/>
</dbReference>
<dbReference type="eggNOG" id="KOG3030">
    <property type="taxonomic scope" value="Eukaryota"/>
</dbReference>
<dbReference type="HOGENOM" id="CLU_021458_9_0_1"/>
<dbReference type="OrthoDB" id="8907274at2759"/>
<evidence type="ECO:0000256" key="2">
    <source>
        <dbReference type="ARBA" id="ARBA00008816"/>
    </source>
</evidence>
<dbReference type="GO" id="GO:0046839">
    <property type="term" value="P:phospholipid dephosphorylation"/>
    <property type="evidence" value="ECO:0007669"/>
    <property type="project" value="TreeGrafter"/>
</dbReference>
<evidence type="ECO:0000256" key="6">
    <source>
        <dbReference type="SAM" id="MobiDB-lite"/>
    </source>
</evidence>
<dbReference type="STRING" id="502779.C1GXY8"/>
<evidence type="ECO:0000313" key="10">
    <source>
        <dbReference type="Proteomes" id="UP000002059"/>
    </source>
</evidence>
<keyword evidence="3 7" id="KW-0812">Transmembrane</keyword>